<name>A0A914DD12_9BILA</name>
<dbReference type="WBParaSite" id="ACRNAN_scaffold23919.g15090.t1">
    <property type="protein sequence ID" value="ACRNAN_scaffold23919.g15090.t1"/>
    <property type="gene ID" value="ACRNAN_scaffold23919.g15090"/>
</dbReference>
<reference evidence="2" key="1">
    <citation type="submission" date="2022-11" db="UniProtKB">
        <authorList>
            <consortium name="WormBaseParasite"/>
        </authorList>
    </citation>
    <scope>IDENTIFICATION</scope>
</reference>
<evidence type="ECO:0000313" key="2">
    <source>
        <dbReference type="WBParaSite" id="ACRNAN_scaffold23919.g15090.t1"/>
    </source>
</evidence>
<dbReference type="AlphaFoldDB" id="A0A914DD12"/>
<keyword evidence="1" id="KW-1185">Reference proteome</keyword>
<dbReference type="Proteomes" id="UP000887540">
    <property type="component" value="Unplaced"/>
</dbReference>
<evidence type="ECO:0000313" key="1">
    <source>
        <dbReference type="Proteomes" id="UP000887540"/>
    </source>
</evidence>
<organism evidence="1 2">
    <name type="scientific">Acrobeloides nanus</name>
    <dbReference type="NCBI Taxonomy" id="290746"/>
    <lineage>
        <taxon>Eukaryota</taxon>
        <taxon>Metazoa</taxon>
        <taxon>Ecdysozoa</taxon>
        <taxon>Nematoda</taxon>
        <taxon>Chromadorea</taxon>
        <taxon>Rhabditida</taxon>
        <taxon>Tylenchina</taxon>
        <taxon>Cephalobomorpha</taxon>
        <taxon>Cephaloboidea</taxon>
        <taxon>Cephalobidae</taxon>
        <taxon>Acrobeloides</taxon>
    </lineage>
</organism>
<dbReference type="InterPro" id="IPR015422">
    <property type="entry name" value="PyrdxlP-dep_Trfase_small"/>
</dbReference>
<dbReference type="SUPFAM" id="SSF53383">
    <property type="entry name" value="PLP-dependent transferases"/>
    <property type="match status" value="1"/>
</dbReference>
<proteinExistence type="predicted"/>
<sequence>LNSVGVVANKPEGTYYFMPDFEVCRSPIIQDGTALCEKLLQDANVALMPCDPHYNRPHGELTTRFAYVNFDGADAFKHVSYEEFNNFEEEEKFLQKYCKPVVVGVSAIKEWVKK</sequence>
<protein>
    <submittedName>
        <fullName evidence="2">Uncharacterized protein</fullName>
    </submittedName>
</protein>
<dbReference type="InterPro" id="IPR015424">
    <property type="entry name" value="PyrdxlP-dep_Trfase"/>
</dbReference>
<dbReference type="Gene3D" id="3.90.1150.10">
    <property type="entry name" value="Aspartate Aminotransferase, domain 1"/>
    <property type="match status" value="1"/>
</dbReference>
<accession>A0A914DD12</accession>